<protein>
    <recommendedName>
        <fullName evidence="1">Large polyvalent protein-associated domain-containing protein</fullName>
    </recommendedName>
</protein>
<evidence type="ECO:0000259" key="1">
    <source>
        <dbReference type="Pfam" id="PF18796"/>
    </source>
</evidence>
<accession>A0ABQ0Q0G6</accession>
<organism evidence="2 3">
    <name type="scientific">Acetobacter malorum DSM 14337</name>
    <dbReference type="NCBI Taxonomy" id="1307910"/>
    <lineage>
        <taxon>Bacteria</taxon>
        <taxon>Pseudomonadati</taxon>
        <taxon>Pseudomonadota</taxon>
        <taxon>Alphaproteobacteria</taxon>
        <taxon>Acetobacterales</taxon>
        <taxon>Acetobacteraceae</taxon>
        <taxon>Acetobacter</taxon>
    </lineage>
</organism>
<evidence type="ECO:0000313" key="2">
    <source>
        <dbReference type="EMBL" id="GBQ86118.1"/>
    </source>
</evidence>
<proteinExistence type="predicted"/>
<dbReference type="RefSeq" id="WP_061504956.1">
    <property type="nucleotide sequence ID" value="NZ_BAPF01000057.1"/>
</dbReference>
<gene>
    <name evidence="2" type="ORF">AA14337_3245</name>
</gene>
<sequence>MAKAATKITNIGAKIGGSRKDQARMRITLNQFAEMNSEERINLIKKDKVWPEPDWEKLAQEGMAPEVAAKIKTIRRNLGTAPRDDYGGNLGTYEKCAGLYVEMVDSLAATVLPCKTEADLVLAINEYKQKYRQPGPGRTPPLPSARNRDNVCSPDWYQIWKGNVSPLPELRSNRLSFSYSDEKRMKKELADGFPYKQNKKPAWMKTLVIRKVRIKLSKDAEYTDMVEARFQTAKRIDRVGYFENEESALEAAKTHYDEKKSKRVGLPERPHLENLARRGPDYRRGHNVSAEQLMRDFGFRGIEFGEWLPNDERQIVINAAWVACHDLADAIGINPRGVGLDGTLALALGARGKGHASAHFEPDRMVMNITRMRGAGSLAHEWAHALDFFIANSRAPEGMKSEKGHLRYASGGRLDFSDKRTKSLSFLPGAVVQQVNAVLHSFLKIKLTKEEDIALWAKAITEEKSLQHRYEARKASDQKSFEAEYPNGDAPEYMAISTKKRLEGWDITIRNCAAQIERMEAAVSGLELGGETRSVQTDYATNSAKIGSTDYWTRPTELFARAFESWVEDRLNNADGIRKSPYLVHSTDPQIYQKLADLGLIAANPYPAGRERKVIGEAFERFMDVVGPEYGLRNEAPRPLNAMTAKIPEPEAVREELSAPEPQ</sequence>
<dbReference type="GeneID" id="29556106"/>
<name>A0ABQ0Q0G6_9PROT</name>
<comment type="caution">
    <text evidence="2">The sequence shown here is derived from an EMBL/GenBank/DDBJ whole genome shotgun (WGS) entry which is preliminary data.</text>
</comment>
<dbReference type="InterPro" id="IPR041047">
    <property type="entry name" value="LPD1"/>
</dbReference>
<dbReference type="Proteomes" id="UP001065047">
    <property type="component" value="Unassembled WGS sequence"/>
</dbReference>
<feature type="domain" description="Large polyvalent protein-associated" evidence="1">
    <location>
        <begin position="548"/>
        <end position="626"/>
    </location>
</feature>
<keyword evidence="3" id="KW-1185">Reference proteome</keyword>
<evidence type="ECO:0000313" key="3">
    <source>
        <dbReference type="Proteomes" id="UP001065047"/>
    </source>
</evidence>
<dbReference type="EMBL" id="BAPF01000057">
    <property type="protein sequence ID" value="GBQ86118.1"/>
    <property type="molecule type" value="Genomic_DNA"/>
</dbReference>
<dbReference type="Pfam" id="PF18796">
    <property type="entry name" value="LPD1"/>
    <property type="match status" value="1"/>
</dbReference>
<reference evidence="2" key="1">
    <citation type="submission" date="2013-04" db="EMBL/GenBank/DDBJ databases">
        <title>The genome sequencing project of 58 acetic acid bacteria.</title>
        <authorList>
            <person name="Okamoto-Kainuma A."/>
            <person name="Ishikawa M."/>
            <person name="Umino S."/>
            <person name="Koizumi Y."/>
            <person name="Shiwa Y."/>
            <person name="Yoshikawa H."/>
            <person name="Matsutani M."/>
            <person name="Matsushita K."/>
        </authorList>
    </citation>
    <scope>NUCLEOTIDE SEQUENCE</scope>
    <source>
        <strain evidence="2">DSM 14337</strain>
    </source>
</reference>